<dbReference type="InterPro" id="IPR036396">
    <property type="entry name" value="Cyt_P450_sf"/>
</dbReference>
<dbReference type="Proteomes" id="UP001175001">
    <property type="component" value="Unassembled WGS sequence"/>
</dbReference>
<comment type="similarity">
    <text evidence="2 6">Belongs to the cytochrome P450 family.</text>
</comment>
<evidence type="ECO:0000256" key="6">
    <source>
        <dbReference type="RuleBase" id="RU000461"/>
    </source>
</evidence>
<dbReference type="Pfam" id="PF00067">
    <property type="entry name" value="p450"/>
    <property type="match status" value="1"/>
</dbReference>
<dbReference type="PANTHER" id="PTHR24305:SF232">
    <property type="entry name" value="P450, PUTATIVE (EUROFUNG)-RELATED"/>
    <property type="match status" value="1"/>
</dbReference>
<keyword evidence="9" id="KW-1185">Reference proteome</keyword>
<dbReference type="PRINTS" id="PR00385">
    <property type="entry name" value="P450"/>
</dbReference>
<reference evidence="8" key="1">
    <citation type="submission" date="2023-06" db="EMBL/GenBank/DDBJ databases">
        <title>Multi-omics analyses reveal the molecular pathogenesis toolkit of Lasiodiplodia hormozganensis, a cross-kingdom pathogen.</title>
        <authorList>
            <person name="Felix C."/>
            <person name="Meneses R."/>
            <person name="Goncalves M.F.M."/>
            <person name="Tilleman L."/>
            <person name="Duarte A.S."/>
            <person name="Jorrin-Novo J.V."/>
            <person name="Van De Peer Y."/>
            <person name="Deforce D."/>
            <person name="Van Nieuwerburgh F."/>
            <person name="Esteves A.C."/>
            <person name="Alves A."/>
        </authorList>
    </citation>
    <scope>NUCLEOTIDE SEQUENCE</scope>
    <source>
        <strain evidence="8">CBS 339.90</strain>
    </source>
</reference>
<proteinExistence type="inferred from homology"/>
<dbReference type="Gene3D" id="3.40.50.720">
    <property type="entry name" value="NAD(P)-binding Rossmann-like Domain"/>
    <property type="match status" value="1"/>
</dbReference>
<feature type="binding site" description="axial binding residue" evidence="5">
    <location>
        <position position="305"/>
    </location>
    <ligand>
        <name>heme</name>
        <dbReference type="ChEBI" id="CHEBI:30413"/>
    </ligand>
    <ligandPart>
        <name>Fe</name>
        <dbReference type="ChEBI" id="CHEBI:18248"/>
    </ligandPart>
</feature>
<dbReference type="SUPFAM" id="SSF54373">
    <property type="entry name" value="FAD-linked reductases, C-terminal domain"/>
    <property type="match status" value="1"/>
</dbReference>
<dbReference type="SUPFAM" id="SSF48264">
    <property type="entry name" value="Cytochrome P450"/>
    <property type="match status" value="1"/>
</dbReference>
<accession>A0AA39Z3B7</accession>
<sequence>MTERAEKGESVIISDKVAEFAADIMTMISFTEPWGFVHNSRDERHMLHSWREGLDFFGFIGRFRWFRDVVMKTRWGLYFLPSVSDDDGMGFLMSQADKHVTDREKRIENEGFTQEKPDFLQYCLTARNPTTNAPLTPSQKRAHVTLLIQAGADTTGTALGSTLRFLLTHPSCLARCRAELAAADARHLLSDPVQFDQTRAHLPFFVACIKESLRLNPPATNLFARTAPRDGGGSLPGAPLGVPAGAEVTSNAYVVQRDPRMYGPDPESFRPGRWLVGEEGDEEGARRVAEMEAASFVFGVGPRVCLGKDVAVLEMWKLLPEIVRQFDLELVKEGRIAGMSIASQLPKGHEVTIVARDLPGDPDSFTWTSPWAGAIWLGMDDSPPREQKMQLDAFAHMWKLAIAYPESSVKRIEIHDLLDFKKPEDMWYHGKMPGFRVMSKDELPEGVAHGISYHSWVLTPLVFLPWLRSQLEGAGVTFKRVNVRSLADLSGMGHDILINATGWGARFLSDVADENVEQVRGQTVLVKTDYDKIWTRRGKEYTYVIPRGDGTAVLGGIKQFENT</sequence>
<dbReference type="InterPro" id="IPR017972">
    <property type="entry name" value="Cyt_P450_CS"/>
</dbReference>
<dbReference type="InterPro" id="IPR050121">
    <property type="entry name" value="Cytochrome_P450_monoxygenase"/>
</dbReference>
<dbReference type="InterPro" id="IPR001128">
    <property type="entry name" value="Cyt_P450"/>
</dbReference>
<dbReference type="PROSITE" id="PS00086">
    <property type="entry name" value="CYTOCHROME_P450"/>
    <property type="match status" value="1"/>
</dbReference>
<keyword evidence="3 5" id="KW-0479">Metal-binding</keyword>
<dbReference type="InterPro" id="IPR006076">
    <property type="entry name" value="FAD-dep_OxRdtase"/>
</dbReference>
<dbReference type="Gene3D" id="1.10.630.10">
    <property type="entry name" value="Cytochrome P450"/>
    <property type="match status" value="1"/>
</dbReference>
<evidence type="ECO:0000256" key="1">
    <source>
        <dbReference type="ARBA" id="ARBA00001971"/>
    </source>
</evidence>
<keyword evidence="5 6" id="KW-0349">Heme</keyword>
<evidence type="ECO:0000256" key="2">
    <source>
        <dbReference type="ARBA" id="ARBA00010617"/>
    </source>
</evidence>
<evidence type="ECO:0000256" key="3">
    <source>
        <dbReference type="ARBA" id="ARBA00022723"/>
    </source>
</evidence>
<evidence type="ECO:0000256" key="4">
    <source>
        <dbReference type="ARBA" id="ARBA00023004"/>
    </source>
</evidence>
<comment type="cofactor">
    <cofactor evidence="1 5">
        <name>heme</name>
        <dbReference type="ChEBI" id="CHEBI:30413"/>
    </cofactor>
</comment>
<dbReference type="GO" id="GO:0020037">
    <property type="term" value="F:heme binding"/>
    <property type="evidence" value="ECO:0007669"/>
    <property type="project" value="InterPro"/>
</dbReference>
<evidence type="ECO:0000313" key="9">
    <source>
        <dbReference type="Proteomes" id="UP001175001"/>
    </source>
</evidence>
<feature type="domain" description="FAD dependent oxidoreductase" evidence="7">
    <location>
        <begin position="336"/>
        <end position="557"/>
    </location>
</feature>
<dbReference type="InterPro" id="IPR002403">
    <property type="entry name" value="Cyt_P450_E_grp-IV"/>
</dbReference>
<evidence type="ECO:0000259" key="7">
    <source>
        <dbReference type="Pfam" id="PF01266"/>
    </source>
</evidence>
<dbReference type="GO" id="GO:0016705">
    <property type="term" value="F:oxidoreductase activity, acting on paired donors, with incorporation or reduction of molecular oxygen"/>
    <property type="evidence" value="ECO:0007669"/>
    <property type="project" value="InterPro"/>
</dbReference>
<keyword evidence="4 5" id="KW-0408">Iron</keyword>
<protein>
    <submittedName>
        <fullName evidence="8">D-amino-acid oxidase</fullName>
    </submittedName>
</protein>
<comment type="caution">
    <text evidence="8">The sequence shown here is derived from an EMBL/GenBank/DDBJ whole genome shotgun (WGS) entry which is preliminary data.</text>
</comment>
<organism evidence="8 9">
    <name type="scientific">Lasiodiplodia hormozganensis</name>
    <dbReference type="NCBI Taxonomy" id="869390"/>
    <lineage>
        <taxon>Eukaryota</taxon>
        <taxon>Fungi</taxon>
        <taxon>Dikarya</taxon>
        <taxon>Ascomycota</taxon>
        <taxon>Pezizomycotina</taxon>
        <taxon>Dothideomycetes</taxon>
        <taxon>Dothideomycetes incertae sedis</taxon>
        <taxon>Botryosphaeriales</taxon>
        <taxon>Botryosphaeriaceae</taxon>
        <taxon>Lasiodiplodia</taxon>
    </lineage>
</organism>
<dbReference type="GO" id="GO:0004497">
    <property type="term" value="F:monooxygenase activity"/>
    <property type="evidence" value="ECO:0007669"/>
    <property type="project" value="UniProtKB-KW"/>
</dbReference>
<dbReference type="Gene3D" id="3.30.9.10">
    <property type="entry name" value="D-Amino Acid Oxidase, subunit A, domain 2"/>
    <property type="match status" value="1"/>
</dbReference>
<evidence type="ECO:0000313" key="8">
    <source>
        <dbReference type="EMBL" id="KAK0662670.1"/>
    </source>
</evidence>
<keyword evidence="6" id="KW-0503">Monooxygenase</keyword>
<dbReference type="PANTHER" id="PTHR24305">
    <property type="entry name" value="CYTOCHROME P450"/>
    <property type="match status" value="1"/>
</dbReference>
<dbReference type="Pfam" id="PF01266">
    <property type="entry name" value="DAO"/>
    <property type="match status" value="1"/>
</dbReference>
<dbReference type="GO" id="GO:0005506">
    <property type="term" value="F:iron ion binding"/>
    <property type="evidence" value="ECO:0007669"/>
    <property type="project" value="InterPro"/>
</dbReference>
<gene>
    <name evidence="8" type="primary">DAO1</name>
    <name evidence="8" type="ORF">DIS24_g1751</name>
</gene>
<dbReference type="PRINTS" id="PR00465">
    <property type="entry name" value="EP450IV"/>
</dbReference>
<dbReference type="SUPFAM" id="SSF51971">
    <property type="entry name" value="Nucleotide-binding domain"/>
    <property type="match status" value="1"/>
</dbReference>
<name>A0AA39Z3B7_9PEZI</name>
<evidence type="ECO:0000256" key="5">
    <source>
        <dbReference type="PIRSR" id="PIRSR602403-1"/>
    </source>
</evidence>
<keyword evidence="6" id="KW-0560">Oxidoreductase</keyword>
<dbReference type="AlphaFoldDB" id="A0AA39Z3B7"/>
<dbReference type="EMBL" id="JAUJDW010000005">
    <property type="protein sequence ID" value="KAK0662670.1"/>
    <property type="molecule type" value="Genomic_DNA"/>
</dbReference>